<feature type="compositionally biased region" description="Basic and acidic residues" evidence="2">
    <location>
        <begin position="275"/>
        <end position="287"/>
    </location>
</feature>
<organism evidence="3 4">
    <name type="scientific">Lepidopterella palustris CBS 459.81</name>
    <dbReference type="NCBI Taxonomy" id="1314670"/>
    <lineage>
        <taxon>Eukaryota</taxon>
        <taxon>Fungi</taxon>
        <taxon>Dikarya</taxon>
        <taxon>Ascomycota</taxon>
        <taxon>Pezizomycotina</taxon>
        <taxon>Dothideomycetes</taxon>
        <taxon>Pleosporomycetidae</taxon>
        <taxon>Mytilinidiales</taxon>
        <taxon>Argynnaceae</taxon>
        <taxon>Lepidopterella</taxon>
    </lineage>
</organism>
<evidence type="ECO:0000256" key="1">
    <source>
        <dbReference type="SAM" id="Coils"/>
    </source>
</evidence>
<dbReference type="Proteomes" id="UP000250266">
    <property type="component" value="Unassembled WGS sequence"/>
</dbReference>
<feature type="coiled-coil region" evidence="1">
    <location>
        <begin position="14"/>
        <end position="52"/>
    </location>
</feature>
<accession>A0A8E2EFT6</accession>
<dbReference type="EMBL" id="KV744868">
    <property type="protein sequence ID" value="OCK83136.1"/>
    <property type="molecule type" value="Genomic_DNA"/>
</dbReference>
<feature type="compositionally biased region" description="Basic and acidic residues" evidence="2">
    <location>
        <begin position="252"/>
        <end position="262"/>
    </location>
</feature>
<evidence type="ECO:0000313" key="3">
    <source>
        <dbReference type="EMBL" id="OCK83136.1"/>
    </source>
</evidence>
<keyword evidence="4" id="KW-1185">Reference proteome</keyword>
<evidence type="ECO:0000313" key="4">
    <source>
        <dbReference type="Proteomes" id="UP000250266"/>
    </source>
</evidence>
<gene>
    <name evidence="3" type="ORF">K432DRAFT_402277</name>
</gene>
<protein>
    <submittedName>
        <fullName evidence="3">Uncharacterized protein</fullName>
    </submittedName>
</protein>
<feature type="region of interest" description="Disordered" evidence="2">
    <location>
        <begin position="251"/>
        <end position="311"/>
    </location>
</feature>
<proteinExistence type="predicted"/>
<dbReference type="AlphaFoldDB" id="A0A8E2EFT6"/>
<evidence type="ECO:0000256" key="2">
    <source>
        <dbReference type="SAM" id="MobiDB-lite"/>
    </source>
</evidence>
<feature type="compositionally biased region" description="Polar residues" evidence="2">
    <location>
        <begin position="299"/>
        <end position="311"/>
    </location>
</feature>
<sequence length="311" mass="35890">MALKQSALNRNRISGQAEAENDELSNALEKLRQELKNANQHVDRALKTAQDDFNMRKIQLHSALLLWEESEIIKGLNRKLGCLHIDLHFAQTESRRQVEAQKYLEESYEEVEGKLQRHVQNVLEDTNSHLRILESDYQDLTRTSKDDLTTLRLKCELEIQDAETKACEEQRFLRKETHKACGASMEPQQTHQACMWKSYFKETWVTELEQMSEKLSSACSRKNEEIDELRAFNERALATMGVSADNIANVRKQSDQRRDVNARLKAPTRQHQRRAALDARQDTHDNATELLEPDANRFFHSSASSKSGPNS</sequence>
<reference evidence="3 4" key="1">
    <citation type="journal article" date="2016" name="Nat. Commun.">
        <title>Ectomycorrhizal ecology is imprinted in the genome of the dominant symbiotic fungus Cenococcum geophilum.</title>
        <authorList>
            <consortium name="DOE Joint Genome Institute"/>
            <person name="Peter M."/>
            <person name="Kohler A."/>
            <person name="Ohm R.A."/>
            <person name="Kuo A."/>
            <person name="Krutzmann J."/>
            <person name="Morin E."/>
            <person name="Arend M."/>
            <person name="Barry K.W."/>
            <person name="Binder M."/>
            <person name="Choi C."/>
            <person name="Clum A."/>
            <person name="Copeland A."/>
            <person name="Grisel N."/>
            <person name="Haridas S."/>
            <person name="Kipfer T."/>
            <person name="LaButti K."/>
            <person name="Lindquist E."/>
            <person name="Lipzen A."/>
            <person name="Maire R."/>
            <person name="Meier B."/>
            <person name="Mihaltcheva S."/>
            <person name="Molinier V."/>
            <person name="Murat C."/>
            <person name="Poggeler S."/>
            <person name="Quandt C.A."/>
            <person name="Sperisen C."/>
            <person name="Tritt A."/>
            <person name="Tisserant E."/>
            <person name="Crous P.W."/>
            <person name="Henrissat B."/>
            <person name="Nehls U."/>
            <person name="Egli S."/>
            <person name="Spatafora J.W."/>
            <person name="Grigoriev I.V."/>
            <person name="Martin F.M."/>
        </authorList>
    </citation>
    <scope>NUCLEOTIDE SEQUENCE [LARGE SCALE GENOMIC DNA]</scope>
    <source>
        <strain evidence="3 4">CBS 459.81</strain>
    </source>
</reference>
<keyword evidence="1" id="KW-0175">Coiled coil</keyword>
<dbReference type="OrthoDB" id="5332870at2759"/>
<name>A0A8E2EFT6_9PEZI</name>